<organism evidence="1 2">
    <name type="scientific">Smallanthus sonchifolius</name>
    <dbReference type="NCBI Taxonomy" id="185202"/>
    <lineage>
        <taxon>Eukaryota</taxon>
        <taxon>Viridiplantae</taxon>
        <taxon>Streptophyta</taxon>
        <taxon>Embryophyta</taxon>
        <taxon>Tracheophyta</taxon>
        <taxon>Spermatophyta</taxon>
        <taxon>Magnoliopsida</taxon>
        <taxon>eudicotyledons</taxon>
        <taxon>Gunneridae</taxon>
        <taxon>Pentapetalae</taxon>
        <taxon>asterids</taxon>
        <taxon>campanulids</taxon>
        <taxon>Asterales</taxon>
        <taxon>Asteraceae</taxon>
        <taxon>Asteroideae</taxon>
        <taxon>Heliantheae alliance</taxon>
        <taxon>Millerieae</taxon>
        <taxon>Smallanthus</taxon>
    </lineage>
</organism>
<evidence type="ECO:0000313" key="2">
    <source>
        <dbReference type="Proteomes" id="UP001056120"/>
    </source>
</evidence>
<proteinExistence type="predicted"/>
<reference evidence="1 2" key="2">
    <citation type="journal article" date="2022" name="Mol. Ecol. Resour.">
        <title>The genomes of chicory, endive, great burdock and yacon provide insights into Asteraceae paleo-polyploidization history and plant inulin production.</title>
        <authorList>
            <person name="Fan W."/>
            <person name="Wang S."/>
            <person name="Wang H."/>
            <person name="Wang A."/>
            <person name="Jiang F."/>
            <person name="Liu H."/>
            <person name="Zhao H."/>
            <person name="Xu D."/>
            <person name="Zhang Y."/>
        </authorList>
    </citation>
    <scope>NUCLEOTIDE SEQUENCE [LARGE SCALE GENOMIC DNA]</scope>
    <source>
        <strain evidence="2">cv. Yunnan</strain>
        <tissue evidence="1">Leaves</tissue>
    </source>
</reference>
<evidence type="ECO:0000313" key="1">
    <source>
        <dbReference type="EMBL" id="KAI3731532.1"/>
    </source>
</evidence>
<dbReference type="EMBL" id="CM042038">
    <property type="protein sequence ID" value="KAI3731532.1"/>
    <property type="molecule type" value="Genomic_DNA"/>
</dbReference>
<reference evidence="2" key="1">
    <citation type="journal article" date="2022" name="Mol. Ecol. Resour.">
        <title>The genomes of chicory, endive, great burdock and yacon provide insights into Asteraceae palaeo-polyploidization history and plant inulin production.</title>
        <authorList>
            <person name="Fan W."/>
            <person name="Wang S."/>
            <person name="Wang H."/>
            <person name="Wang A."/>
            <person name="Jiang F."/>
            <person name="Liu H."/>
            <person name="Zhao H."/>
            <person name="Xu D."/>
            <person name="Zhang Y."/>
        </authorList>
    </citation>
    <scope>NUCLEOTIDE SEQUENCE [LARGE SCALE GENOMIC DNA]</scope>
    <source>
        <strain evidence="2">cv. Yunnan</strain>
    </source>
</reference>
<dbReference type="Proteomes" id="UP001056120">
    <property type="component" value="Linkage Group LG21"/>
</dbReference>
<name>A0ACB9CBI8_9ASTR</name>
<comment type="caution">
    <text evidence="1">The sequence shown here is derived from an EMBL/GenBank/DDBJ whole genome shotgun (WGS) entry which is preliminary data.</text>
</comment>
<gene>
    <name evidence="1" type="ORF">L1987_62721</name>
</gene>
<accession>A0ACB9CBI8</accession>
<protein>
    <submittedName>
        <fullName evidence="1">Uncharacterized protein</fullName>
    </submittedName>
</protein>
<sequence length="89" mass="9489">MAVCEGGAFGIGSRDVLGWRCGLLCNVDHEMEMMNGVFIRGSRIENIGEPTEHGGGGGGCSSDEAEMPNSRIETIDDDKSVALVWLQIC</sequence>
<keyword evidence="2" id="KW-1185">Reference proteome</keyword>